<dbReference type="AlphaFoldDB" id="A0A9D2FQW9"/>
<organism evidence="1 2">
    <name type="scientific">Candidatus Blautia pullicola</name>
    <dbReference type="NCBI Taxonomy" id="2838498"/>
    <lineage>
        <taxon>Bacteria</taxon>
        <taxon>Bacillati</taxon>
        <taxon>Bacillota</taxon>
        <taxon>Clostridia</taxon>
        <taxon>Lachnospirales</taxon>
        <taxon>Lachnospiraceae</taxon>
        <taxon>Blautia</taxon>
    </lineage>
</organism>
<reference evidence="1" key="1">
    <citation type="journal article" date="2021" name="PeerJ">
        <title>Extensive microbial diversity within the chicken gut microbiome revealed by metagenomics and culture.</title>
        <authorList>
            <person name="Gilroy R."/>
            <person name="Ravi A."/>
            <person name="Getino M."/>
            <person name="Pursley I."/>
            <person name="Horton D.L."/>
            <person name="Alikhan N.F."/>
            <person name="Baker D."/>
            <person name="Gharbi K."/>
            <person name="Hall N."/>
            <person name="Watson M."/>
            <person name="Adriaenssens E.M."/>
            <person name="Foster-Nyarko E."/>
            <person name="Jarju S."/>
            <person name="Secka A."/>
            <person name="Antonio M."/>
            <person name="Oren A."/>
            <person name="Chaudhuri R.R."/>
            <person name="La Ragione R."/>
            <person name="Hildebrand F."/>
            <person name="Pallen M.J."/>
        </authorList>
    </citation>
    <scope>NUCLEOTIDE SEQUENCE</scope>
    <source>
        <strain evidence="1">1068</strain>
    </source>
</reference>
<evidence type="ECO:0000313" key="2">
    <source>
        <dbReference type="Proteomes" id="UP000824056"/>
    </source>
</evidence>
<name>A0A9D2FQW9_9FIRM</name>
<evidence type="ECO:0000313" key="1">
    <source>
        <dbReference type="EMBL" id="HIZ65734.1"/>
    </source>
</evidence>
<dbReference type="Gene3D" id="3.40.50.300">
    <property type="entry name" value="P-loop containing nucleotide triphosphate hydrolases"/>
    <property type="match status" value="1"/>
</dbReference>
<protein>
    <recommendedName>
        <fullName evidence="3">CobQ/CobB/MinD/ParA nucleotide binding domain protein</fullName>
    </recommendedName>
</protein>
<dbReference type="Gene3D" id="3.40.50.10850">
    <property type="entry name" value="Ntrc-like two-domain protein"/>
    <property type="match status" value="1"/>
</dbReference>
<accession>A0A9D2FQW9</accession>
<dbReference type="Proteomes" id="UP000824056">
    <property type="component" value="Unassembled WGS sequence"/>
</dbReference>
<comment type="caution">
    <text evidence="1">The sequence shown here is derived from an EMBL/GenBank/DDBJ whole genome shotgun (WGS) entry which is preliminary data.</text>
</comment>
<dbReference type="InterPro" id="IPR027417">
    <property type="entry name" value="P-loop_NTPase"/>
</dbReference>
<dbReference type="SUPFAM" id="SSF52540">
    <property type="entry name" value="P-loop containing nucleoside triphosphate hydrolases"/>
    <property type="match status" value="1"/>
</dbReference>
<evidence type="ECO:0008006" key="3">
    <source>
        <dbReference type="Google" id="ProtNLM"/>
    </source>
</evidence>
<sequence length="342" mass="39189">MKKKRIAVCDSEEGFASDFAEYLNHKKKLPFYAEAFTDTERFCACAGKSPPGLLLIGQGDMNEQVESLGVPCVVLLSGEKIQEAAEYKQIYKYQSAESMLHEVMEYYTQSGSTEQYPKYWEKLDVVGVYSPLARCGKTSLALTLGQILGEEREVLYVNMEDYSGFSGLLGLGKRRNLSDFFYQLRCQSEQGAALLEGLAVRGGQMDYIPPALSWEDVRSISFSEWLEFFRFVEKETRYETLILDIGNGCREIFRLLELCRIVYVPVLKDWLSQCKLRQFQGLMEGFPGNPEEKLKEISLPMAPILQMGQEPWQQLIWGSWGTWVRELLKKENPSRPLSRNAY</sequence>
<reference evidence="1" key="2">
    <citation type="submission" date="2021-04" db="EMBL/GenBank/DDBJ databases">
        <authorList>
            <person name="Gilroy R."/>
        </authorList>
    </citation>
    <scope>NUCLEOTIDE SEQUENCE</scope>
    <source>
        <strain evidence="1">1068</strain>
    </source>
</reference>
<gene>
    <name evidence="1" type="ORF">H9809_07535</name>
</gene>
<dbReference type="EMBL" id="DXBG01000175">
    <property type="protein sequence ID" value="HIZ65734.1"/>
    <property type="molecule type" value="Genomic_DNA"/>
</dbReference>
<proteinExistence type="predicted"/>